<dbReference type="InterPro" id="IPR018357">
    <property type="entry name" value="Hexapep_transf_CS"/>
</dbReference>
<evidence type="ECO:0000256" key="1">
    <source>
        <dbReference type="ARBA" id="ARBA00007274"/>
    </source>
</evidence>
<dbReference type="Pfam" id="PF00132">
    <property type="entry name" value="Hexapep"/>
    <property type="match status" value="1"/>
</dbReference>
<evidence type="ECO:0000256" key="2">
    <source>
        <dbReference type="ARBA" id="ARBA00022679"/>
    </source>
</evidence>
<dbReference type="SUPFAM" id="SSF51161">
    <property type="entry name" value="Trimeric LpxA-like enzymes"/>
    <property type="match status" value="1"/>
</dbReference>
<dbReference type="Gene3D" id="2.160.10.10">
    <property type="entry name" value="Hexapeptide repeat proteins"/>
    <property type="match status" value="1"/>
</dbReference>
<name>Q3B1T1_CHLL3</name>
<protein>
    <submittedName>
        <fullName evidence="5">Putative acetyltransferase</fullName>
    </submittedName>
</protein>
<dbReference type="InterPro" id="IPR051159">
    <property type="entry name" value="Hexapeptide_acetyltransf"/>
</dbReference>
<dbReference type="PANTHER" id="PTHR23416">
    <property type="entry name" value="SIALIC ACID SYNTHASE-RELATED"/>
    <property type="match status" value="1"/>
</dbReference>
<evidence type="ECO:0000256" key="3">
    <source>
        <dbReference type="ARBA" id="ARBA00022737"/>
    </source>
</evidence>
<dbReference type="Proteomes" id="UP000002709">
    <property type="component" value="Chromosome"/>
</dbReference>
<keyword evidence="4" id="KW-0012">Acyltransferase</keyword>
<dbReference type="GO" id="GO:0008374">
    <property type="term" value="F:O-acyltransferase activity"/>
    <property type="evidence" value="ECO:0007669"/>
    <property type="project" value="TreeGrafter"/>
</dbReference>
<dbReference type="eggNOG" id="COG0110">
    <property type="taxonomic scope" value="Bacteria"/>
</dbReference>
<dbReference type="GO" id="GO:0005829">
    <property type="term" value="C:cytosol"/>
    <property type="evidence" value="ECO:0007669"/>
    <property type="project" value="TreeGrafter"/>
</dbReference>
<organism evidence="5 6">
    <name type="scientific">Chlorobium luteolum (strain DSM 273 / BCRC 81028 / 2530)</name>
    <name type="common">Pelodictyon luteolum</name>
    <dbReference type="NCBI Taxonomy" id="319225"/>
    <lineage>
        <taxon>Bacteria</taxon>
        <taxon>Pseudomonadati</taxon>
        <taxon>Chlorobiota</taxon>
        <taxon>Chlorobiia</taxon>
        <taxon>Chlorobiales</taxon>
        <taxon>Chlorobiaceae</taxon>
        <taxon>Chlorobium/Pelodictyon group</taxon>
        <taxon>Pelodictyon</taxon>
    </lineage>
</organism>
<accession>Q3B1T1</accession>
<proteinExistence type="inferred from homology"/>
<dbReference type="KEGG" id="plt:Plut_1849"/>
<keyword evidence="2 5" id="KW-0808">Transferase</keyword>
<keyword evidence="6" id="KW-1185">Reference proteome</keyword>
<dbReference type="PROSITE" id="PS00101">
    <property type="entry name" value="HEXAPEP_TRANSFERASES"/>
    <property type="match status" value="1"/>
</dbReference>
<keyword evidence="3" id="KW-0677">Repeat</keyword>
<dbReference type="PANTHER" id="PTHR23416:SF23">
    <property type="entry name" value="ACETYLTRANSFERASE C18B11.09C-RELATED"/>
    <property type="match status" value="1"/>
</dbReference>
<comment type="similarity">
    <text evidence="1">Belongs to the transferase hexapeptide repeat family.</text>
</comment>
<sequence length="189" mass="20551">MNFKYWIKRLSFRPTCNLGESSQLASSARIVNMQDESNAIKIGSNSFIAGELLIFRHGGKISIGDWCYIGEGTRVWSSCAIEIGHRVLIAHNVSIFDSRTHPISPSKRHAHFREIMENGHPRKIDLGEKPVVIADDAWIGANAIILRGVTVGTGAIVGAGSVVTGDVAPFSIVSGNPAHEVRKLAEDEH</sequence>
<dbReference type="AlphaFoldDB" id="Q3B1T1"/>
<evidence type="ECO:0000313" key="6">
    <source>
        <dbReference type="Proteomes" id="UP000002709"/>
    </source>
</evidence>
<dbReference type="CDD" id="cd04647">
    <property type="entry name" value="LbH_MAT_like"/>
    <property type="match status" value="1"/>
</dbReference>
<dbReference type="RefSeq" id="WP_011358571.1">
    <property type="nucleotide sequence ID" value="NC_007512.1"/>
</dbReference>
<gene>
    <name evidence="5" type="ordered locus">Plut_1849</name>
</gene>
<dbReference type="STRING" id="319225.Plut_1849"/>
<dbReference type="HOGENOM" id="CLU_051638_7_5_10"/>
<dbReference type="InterPro" id="IPR001451">
    <property type="entry name" value="Hexapep"/>
</dbReference>
<dbReference type="OrthoDB" id="9801697at2"/>
<evidence type="ECO:0000256" key="4">
    <source>
        <dbReference type="ARBA" id="ARBA00023315"/>
    </source>
</evidence>
<evidence type="ECO:0000313" key="5">
    <source>
        <dbReference type="EMBL" id="ABB24700.1"/>
    </source>
</evidence>
<dbReference type="EMBL" id="CP000096">
    <property type="protein sequence ID" value="ABB24700.1"/>
    <property type="molecule type" value="Genomic_DNA"/>
</dbReference>
<reference evidence="6" key="1">
    <citation type="submission" date="2005-08" db="EMBL/GenBank/DDBJ databases">
        <title>Complete sequence of Pelodictyon luteolum DSM 273.</title>
        <authorList>
            <consortium name="US DOE Joint Genome Institute"/>
            <person name="Copeland A."/>
            <person name="Lucas S."/>
            <person name="Lapidus A."/>
            <person name="Barry K."/>
            <person name="Detter J.C."/>
            <person name="Glavina T."/>
            <person name="Hammon N."/>
            <person name="Israni S."/>
            <person name="Pitluck S."/>
            <person name="Bryant D."/>
            <person name="Schmutz J."/>
            <person name="Larimer F."/>
            <person name="Land M."/>
            <person name="Kyrpides N."/>
            <person name="Ivanova N."/>
            <person name="Richardson P."/>
        </authorList>
    </citation>
    <scope>NUCLEOTIDE SEQUENCE [LARGE SCALE GENOMIC DNA]</scope>
    <source>
        <strain evidence="6">DSM 273 / BCRC 81028 / 2530</strain>
    </source>
</reference>
<dbReference type="InterPro" id="IPR011004">
    <property type="entry name" value="Trimer_LpxA-like_sf"/>
</dbReference>